<accession>A0AAN6UB00</accession>
<evidence type="ECO:0000313" key="2">
    <source>
        <dbReference type="EMBL" id="KAK4129702.1"/>
    </source>
</evidence>
<proteinExistence type="predicted"/>
<sequence>MQAPVCRDCFTGTLRGDVTPTGREKTIHSVPTYVVTPDPGVTPLGTVVILTDAFGWKLRNTRALADAYAKRVPCTVYVPDFLEGRAIPESTLPLLEAKPPPPTANLLTRALDKVRTSLSLLFLLPILVRLFLHNRRALAYPRIQAFMTAQRTAFPSTKLGVAGFCWGGLHAVLLTHDTPANKVVVSVDDYGGGVLVVEYPLVDCAFTAHPAQVCFPADLEAVMRPLSVANGDNDEWMGRDKMRTLVGILKRKNAELGEERHEAVVYPGAKHGFAVRGDPGDPMQRERGEQSEEQAVKWFRRWLG</sequence>
<reference evidence="2" key="1">
    <citation type="journal article" date="2023" name="Mol. Phylogenet. Evol.">
        <title>Genome-scale phylogeny and comparative genomics of the fungal order Sordariales.</title>
        <authorList>
            <person name="Hensen N."/>
            <person name="Bonometti L."/>
            <person name="Westerberg I."/>
            <person name="Brannstrom I.O."/>
            <person name="Guillou S."/>
            <person name="Cros-Aarteil S."/>
            <person name="Calhoun S."/>
            <person name="Haridas S."/>
            <person name="Kuo A."/>
            <person name="Mondo S."/>
            <person name="Pangilinan J."/>
            <person name="Riley R."/>
            <person name="LaButti K."/>
            <person name="Andreopoulos B."/>
            <person name="Lipzen A."/>
            <person name="Chen C."/>
            <person name="Yan M."/>
            <person name="Daum C."/>
            <person name="Ng V."/>
            <person name="Clum A."/>
            <person name="Steindorff A."/>
            <person name="Ohm R.A."/>
            <person name="Martin F."/>
            <person name="Silar P."/>
            <person name="Natvig D.O."/>
            <person name="Lalanne C."/>
            <person name="Gautier V."/>
            <person name="Ament-Velasquez S.L."/>
            <person name="Kruys A."/>
            <person name="Hutchinson M.I."/>
            <person name="Powell A.J."/>
            <person name="Barry K."/>
            <person name="Miller A.N."/>
            <person name="Grigoriev I.V."/>
            <person name="Debuchy R."/>
            <person name="Gladieux P."/>
            <person name="Hiltunen Thoren M."/>
            <person name="Johannesson H."/>
        </authorList>
    </citation>
    <scope>NUCLEOTIDE SEQUENCE</scope>
    <source>
        <strain evidence="2">CBS 731.68</strain>
    </source>
</reference>
<dbReference type="PANTHER" id="PTHR17630">
    <property type="entry name" value="DIENELACTONE HYDROLASE"/>
    <property type="match status" value="1"/>
</dbReference>
<dbReference type="InterPro" id="IPR029058">
    <property type="entry name" value="AB_hydrolase_fold"/>
</dbReference>
<name>A0AAN6UB00_9PEZI</name>
<evidence type="ECO:0000313" key="3">
    <source>
        <dbReference type="Proteomes" id="UP001302602"/>
    </source>
</evidence>
<evidence type="ECO:0000259" key="1">
    <source>
        <dbReference type="Pfam" id="PF01738"/>
    </source>
</evidence>
<dbReference type="PANTHER" id="PTHR17630:SF105">
    <property type="entry name" value="DIENELACTONE HYDROLASE FAMILY PROTEIN (AFU_ORTHOLOGUE AFUA_4G08790)"/>
    <property type="match status" value="1"/>
</dbReference>
<dbReference type="Proteomes" id="UP001302602">
    <property type="component" value="Unassembled WGS sequence"/>
</dbReference>
<reference evidence="2" key="2">
    <citation type="submission" date="2023-05" db="EMBL/GenBank/DDBJ databases">
        <authorList>
            <consortium name="Lawrence Berkeley National Laboratory"/>
            <person name="Steindorff A."/>
            <person name="Hensen N."/>
            <person name="Bonometti L."/>
            <person name="Westerberg I."/>
            <person name="Brannstrom I.O."/>
            <person name="Guillou S."/>
            <person name="Cros-Aarteil S."/>
            <person name="Calhoun S."/>
            <person name="Haridas S."/>
            <person name="Kuo A."/>
            <person name="Mondo S."/>
            <person name="Pangilinan J."/>
            <person name="Riley R."/>
            <person name="Labutti K."/>
            <person name="Andreopoulos B."/>
            <person name="Lipzen A."/>
            <person name="Chen C."/>
            <person name="Yanf M."/>
            <person name="Daum C."/>
            <person name="Ng V."/>
            <person name="Clum A."/>
            <person name="Ohm R."/>
            <person name="Martin F."/>
            <person name="Silar P."/>
            <person name="Natvig D."/>
            <person name="Lalanne C."/>
            <person name="Gautier V."/>
            <person name="Ament-Velasquez S.L."/>
            <person name="Kruys A."/>
            <person name="Hutchinson M.I."/>
            <person name="Powell A.J."/>
            <person name="Barry K."/>
            <person name="Miller A.N."/>
            <person name="Grigoriev I.V."/>
            <person name="Debuchy R."/>
            <person name="Gladieux P."/>
            <person name="Thoren M.H."/>
            <person name="Johannesson H."/>
        </authorList>
    </citation>
    <scope>NUCLEOTIDE SEQUENCE</scope>
    <source>
        <strain evidence="2">CBS 731.68</strain>
    </source>
</reference>
<dbReference type="GeneID" id="87824986"/>
<gene>
    <name evidence="2" type="ORF">N657DRAFT_563481</name>
</gene>
<protein>
    <submittedName>
        <fullName evidence="2">Alpha/beta-hydrolase</fullName>
    </submittedName>
</protein>
<comment type="caution">
    <text evidence="2">The sequence shown here is derived from an EMBL/GenBank/DDBJ whole genome shotgun (WGS) entry which is preliminary data.</text>
</comment>
<dbReference type="RefSeq" id="XP_062653473.1">
    <property type="nucleotide sequence ID" value="XM_062788216.1"/>
</dbReference>
<keyword evidence="3" id="KW-1185">Reference proteome</keyword>
<organism evidence="2 3">
    <name type="scientific">Parathielavia appendiculata</name>
    <dbReference type="NCBI Taxonomy" id="2587402"/>
    <lineage>
        <taxon>Eukaryota</taxon>
        <taxon>Fungi</taxon>
        <taxon>Dikarya</taxon>
        <taxon>Ascomycota</taxon>
        <taxon>Pezizomycotina</taxon>
        <taxon>Sordariomycetes</taxon>
        <taxon>Sordariomycetidae</taxon>
        <taxon>Sordariales</taxon>
        <taxon>Chaetomiaceae</taxon>
        <taxon>Parathielavia</taxon>
    </lineage>
</organism>
<dbReference type="InterPro" id="IPR002925">
    <property type="entry name" value="Dienelactn_hydro"/>
</dbReference>
<dbReference type="AlphaFoldDB" id="A0AAN6UB00"/>
<dbReference type="Gene3D" id="3.40.50.1820">
    <property type="entry name" value="alpha/beta hydrolase"/>
    <property type="match status" value="1"/>
</dbReference>
<dbReference type="SUPFAM" id="SSF53474">
    <property type="entry name" value="alpha/beta-Hydrolases"/>
    <property type="match status" value="1"/>
</dbReference>
<dbReference type="Pfam" id="PF01738">
    <property type="entry name" value="DLH"/>
    <property type="match status" value="1"/>
</dbReference>
<feature type="domain" description="Dienelactone hydrolase" evidence="1">
    <location>
        <begin position="31"/>
        <end position="301"/>
    </location>
</feature>
<dbReference type="GO" id="GO:0016787">
    <property type="term" value="F:hydrolase activity"/>
    <property type="evidence" value="ECO:0007669"/>
    <property type="project" value="InterPro"/>
</dbReference>
<dbReference type="EMBL" id="MU853223">
    <property type="protein sequence ID" value="KAK4129702.1"/>
    <property type="molecule type" value="Genomic_DNA"/>
</dbReference>